<evidence type="ECO:0000313" key="11">
    <source>
        <dbReference type="Proteomes" id="UP000635885"/>
    </source>
</evidence>
<feature type="coiled-coil region" evidence="6">
    <location>
        <begin position="768"/>
        <end position="799"/>
    </location>
</feature>
<organism evidence="10 11">
    <name type="scientific">Belliella aquatica</name>
    <dbReference type="NCBI Taxonomy" id="1323734"/>
    <lineage>
        <taxon>Bacteria</taxon>
        <taxon>Pseudomonadati</taxon>
        <taxon>Bacteroidota</taxon>
        <taxon>Cytophagia</taxon>
        <taxon>Cytophagales</taxon>
        <taxon>Cyclobacteriaceae</taxon>
        <taxon>Belliella</taxon>
    </lineage>
</organism>
<dbReference type="PRINTS" id="PR00344">
    <property type="entry name" value="BCTRLSENSOR"/>
</dbReference>
<dbReference type="SMART" id="SM00388">
    <property type="entry name" value="HisKA"/>
    <property type="match status" value="1"/>
</dbReference>
<dbReference type="EC" id="2.7.13.3" evidence="2"/>
<dbReference type="Pfam" id="PF00512">
    <property type="entry name" value="HisKA"/>
    <property type="match status" value="1"/>
</dbReference>
<evidence type="ECO:0000256" key="6">
    <source>
        <dbReference type="SAM" id="Coils"/>
    </source>
</evidence>
<dbReference type="InterPro" id="IPR035965">
    <property type="entry name" value="PAS-like_dom_sf"/>
</dbReference>
<dbReference type="PROSITE" id="PS50112">
    <property type="entry name" value="PAS"/>
    <property type="match status" value="4"/>
</dbReference>
<dbReference type="SUPFAM" id="SSF47384">
    <property type="entry name" value="Homodimeric domain of signal transducing histidine kinase"/>
    <property type="match status" value="1"/>
</dbReference>
<feature type="domain" description="PAC" evidence="9">
    <location>
        <begin position="473"/>
        <end position="525"/>
    </location>
</feature>
<dbReference type="Gene3D" id="3.30.450.20">
    <property type="entry name" value="PAS domain"/>
    <property type="match status" value="6"/>
</dbReference>
<gene>
    <name evidence="10" type="ORF">GCM10010993_36870</name>
</gene>
<feature type="domain" description="PAS" evidence="8">
    <location>
        <begin position="522"/>
        <end position="565"/>
    </location>
</feature>
<dbReference type="PANTHER" id="PTHR43304:SF1">
    <property type="entry name" value="PAC DOMAIN-CONTAINING PROTEIN"/>
    <property type="match status" value="1"/>
</dbReference>
<keyword evidence="6" id="KW-0175">Coiled coil</keyword>
<feature type="domain" description="PAS" evidence="8">
    <location>
        <begin position="648"/>
        <end position="720"/>
    </location>
</feature>
<dbReference type="Pfam" id="PF02518">
    <property type="entry name" value="HATPase_c"/>
    <property type="match status" value="1"/>
</dbReference>
<dbReference type="CDD" id="cd00130">
    <property type="entry name" value="PAS"/>
    <property type="match status" value="6"/>
</dbReference>
<keyword evidence="4" id="KW-0808">Transferase</keyword>
<comment type="caution">
    <text evidence="10">The sequence shown here is derived from an EMBL/GenBank/DDBJ whole genome shotgun (WGS) entry which is preliminary data.</text>
</comment>
<feature type="domain" description="PAC" evidence="9">
    <location>
        <begin position="203"/>
        <end position="257"/>
    </location>
</feature>
<dbReference type="InterPro" id="IPR000700">
    <property type="entry name" value="PAS-assoc_C"/>
</dbReference>
<dbReference type="Proteomes" id="UP000635885">
    <property type="component" value="Unassembled WGS sequence"/>
</dbReference>
<dbReference type="SMART" id="SM00086">
    <property type="entry name" value="PAC"/>
    <property type="match status" value="6"/>
</dbReference>
<evidence type="ECO:0000256" key="4">
    <source>
        <dbReference type="ARBA" id="ARBA00022679"/>
    </source>
</evidence>
<feature type="domain" description="PAC" evidence="9">
    <location>
        <begin position="340"/>
        <end position="392"/>
    </location>
</feature>
<dbReference type="InterPro" id="IPR003661">
    <property type="entry name" value="HisK_dim/P_dom"/>
</dbReference>
<keyword evidence="11" id="KW-1185">Reference proteome</keyword>
<dbReference type="InterPro" id="IPR004358">
    <property type="entry name" value="Sig_transdc_His_kin-like_C"/>
</dbReference>
<dbReference type="PROSITE" id="PS50113">
    <property type="entry name" value="PAC"/>
    <property type="match status" value="5"/>
</dbReference>
<dbReference type="Gene3D" id="1.10.287.130">
    <property type="match status" value="1"/>
</dbReference>
<dbReference type="SUPFAM" id="SSF55874">
    <property type="entry name" value="ATPase domain of HSP90 chaperone/DNA topoisomerase II/histidine kinase"/>
    <property type="match status" value="1"/>
</dbReference>
<feature type="domain" description="PAS" evidence="8">
    <location>
        <begin position="126"/>
        <end position="202"/>
    </location>
</feature>
<dbReference type="Pfam" id="PF13426">
    <property type="entry name" value="PAS_9"/>
    <property type="match status" value="3"/>
</dbReference>
<dbReference type="EMBL" id="BMFD01000030">
    <property type="protein sequence ID" value="GGC55180.1"/>
    <property type="molecule type" value="Genomic_DNA"/>
</dbReference>
<dbReference type="Gene3D" id="3.30.565.10">
    <property type="entry name" value="Histidine kinase-like ATPase, C-terminal domain"/>
    <property type="match status" value="1"/>
</dbReference>
<proteinExistence type="predicted"/>
<sequence>MINSNFDYSTLFFHSPLPKWFYEIDTYQILEVNQAALNHYGFTKEEFLSLKITDLHTESCLPKLITAHKNIDSDQTNVYFGVFTHLKKNGEKIQVEINGHKIPFNGRDCITVICQDITEKEKQIHRLKLLESVVTNTHDAILITEAEPFDVPGPKIIYVNEAFSKMTGYQPEEVIGKTPRILQGPKSDQGELKRLSNAIRNWESCEITTINYKKNGEEFWINFSISPVADENGSYTHWIAIEHDITESKLLEEKLIKGKELAEDNEFKMKEAQKLAKLGSWYYDFINQVSFWSEETYSIWGLDPEIETIDLEKHEKLINPKDWERFNHVINHAIENKIPYQMEIELLRPDGTIKTVNTIGAPVFDEDNKLIAYKGTTQDISERIIIENELRSAIKKAEESDARFKSYTQQSPIGIYTTDINGDCIYANETWLEMAAMQLEDALGKGWINALHPEDLEYVTNNWYKSIESNGEWNYEYRFVNSNKDITWINGRAKKLFNDKNELIGYLGSNVNITKRKKAEQEKNTLLTTLEKSLNEIYVFDAETLKFSYINQGALNNLGFSEQEIKELTPLDLKPEFTATTFNQLLNPLVTKEKEKIIFLSNHKRKNGSFYPVEVHLQLVSEDENKRFVAIILDITERKKAEKNILVANERFEKVTKATTDAIWDWDIESDIFFRGEGFEKLFGYQVKQNLNQKDFWQDSFHPEDLPLIKKSIEASLTDPSKEFWQQEYRILSRSGETRTVIDKGVIIRDEKGKPTRMVGAITDITEEKNHKIELLNLNKKLEKHIKELEFINQQLEQFAFIASHDLQEPLRMITSFMNQLQRKYGGLLDEKGNQYIHFATDGAKRMKQIILDLLEYSRAGRTLESPEQTDTSKIIEDYIMLRKKVIRDKMVKITYDKLPTLEIHQSPFTQVFHCLIDNAIKYSKVEENPEIHISSEEKNDHWLFSVKDNGIGIPKEFYEKIFVIFQRLHNKDEYSGTGIGLSIVKKHIEAWGGRVWLDSELGKGSTFHFTIKKN</sequence>
<dbReference type="InterPro" id="IPR003594">
    <property type="entry name" value="HATPase_dom"/>
</dbReference>
<accession>A0ABQ1N6Q8</accession>
<evidence type="ECO:0000313" key="10">
    <source>
        <dbReference type="EMBL" id="GGC55180.1"/>
    </source>
</evidence>
<dbReference type="PROSITE" id="PS50109">
    <property type="entry name" value="HIS_KIN"/>
    <property type="match status" value="1"/>
</dbReference>
<dbReference type="InterPro" id="IPR036890">
    <property type="entry name" value="HATPase_C_sf"/>
</dbReference>
<dbReference type="InterPro" id="IPR013655">
    <property type="entry name" value="PAS_fold_3"/>
</dbReference>
<name>A0ABQ1N6Q8_9BACT</name>
<feature type="domain" description="PAS" evidence="8">
    <location>
        <begin position="400"/>
        <end position="470"/>
    </location>
</feature>
<evidence type="ECO:0000256" key="5">
    <source>
        <dbReference type="ARBA" id="ARBA00022777"/>
    </source>
</evidence>
<reference evidence="11" key="1">
    <citation type="journal article" date="2019" name="Int. J. Syst. Evol. Microbiol.">
        <title>The Global Catalogue of Microorganisms (GCM) 10K type strain sequencing project: providing services to taxonomists for standard genome sequencing and annotation.</title>
        <authorList>
            <consortium name="The Broad Institute Genomics Platform"/>
            <consortium name="The Broad Institute Genome Sequencing Center for Infectious Disease"/>
            <person name="Wu L."/>
            <person name="Ma J."/>
        </authorList>
    </citation>
    <scope>NUCLEOTIDE SEQUENCE [LARGE SCALE GENOMIC DNA]</scope>
    <source>
        <strain evidence="11">CGMCC 1.12479</strain>
    </source>
</reference>
<evidence type="ECO:0000259" key="7">
    <source>
        <dbReference type="PROSITE" id="PS50109"/>
    </source>
</evidence>
<dbReference type="RefSeq" id="WP_188444600.1">
    <property type="nucleotide sequence ID" value="NZ_BMFD01000030.1"/>
</dbReference>
<dbReference type="InterPro" id="IPR036097">
    <property type="entry name" value="HisK_dim/P_sf"/>
</dbReference>
<feature type="domain" description="Histidine kinase" evidence="7">
    <location>
        <begin position="802"/>
        <end position="1015"/>
    </location>
</feature>
<evidence type="ECO:0000256" key="1">
    <source>
        <dbReference type="ARBA" id="ARBA00000085"/>
    </source>
</evidence>
<dbReference type="CDD" id="cd00082">
    <property type="entry name" value="HisKA"/>
    <property type="match status" value="1"/>
</dbReference>
<dbReference type="SMART" id="SM00091">
    <property type="entry name" value="PAS"/>
    <property type="match status" value="5"/>
</dbReference>
<dbReference type="InterPro" id="IPR001610">
    <property type="entry name" value="PAC"/>
</dbReference>
<dbReference type="Pfam" id="PF08447">
    <property type="entry name" value="PAS_3"/>
    <property type="match status" value="3"/>
</dbReference>
<keyword evidence="5" id="KW-0418">Kinase</keyword>
<dbReference type="SUPFAM" id="SSF55785">
    <property type="entry name" value="PYP-like sensor domain (PAS domain)"/>
    <property type="match status" value="6"/>
</dbReference>
<evidence type="ECO:0000256" key="2">
    <source>
        <dbReference type="ARBA" id="ARBA00012438"/>
    </source>
</evidence>
<keyword evidence="3" id="KW-0597">Phosphoprotein</keyword>
<dbReference type="InterPro" id="IPR005467">
    <property type="entry name" value="His_kinase_dom"/>
</dbReference>
<evidence type="ECO:0000256" key="3">
    <source>
        <dbReference type="ARBA" id="ARBA00022553"/>
    </source>
</evidence>
<dbReference type="Gene3D" id="2.10.70.100">
    <property type="match status" value="1"/>
</dbReference>
<dbReference type="SMART" id="SM00387">
    <property type="entry name" value="HATPase_c"/>
    <property type="match status" value="1"/>
</dbReference>
<evidence type="ECO:0000259" key="8">
    <source>
        <dbReference type="PROSITE" id="PS50112"/>
    </source>
</evidence>
<dbReference type="PANTHER" id="PTHR43304">
    <property type="entry name" value="PHYTOCHROME-LIKE PROTEIN CPH1"/>
    <property type="match status" value="1"/>
</dbReference>
<evidence type="ECO:0000259" key="9">
    <source>
        <dbReference type="PROSITE" id="PS50113"/>
    </source>
</evidence>
<dbReference type="InterPro" id="IPR000014">
    <property type="entry name" value="PAS"/>
</dbReference>
<comment type="catalytic activity">
    <reaction evidence="1">
        <text>ATP + protein L-histidine = ADP + protein N-phospho-L-histidine.</text>
        <dbReference type="EC" id="2.7.13.3"/>
    </reaction>
</comment>
<dbReference type="InterPro" id="IPR052162">
    <property type="entry name" value="Sensor_kinase/Photoreceptor"/>
</dbReference>
<feature type="domain" description="PAC" evidence="9">
    <location>
        <begin position="725"/>
        <end position="777"/>
    </location>
</feature>
<feature type="domain" description="PAC" evidence="9">
    <location>
        <begin position="593"/>
        <end position="647"/>
    </location>
</feature>
<protein>
    <recommendedName>
        <fullName evidence="2">histidine kinase</fullName>
        <ecNumber evidence="2">2.7.13.3</ecNumber>
    </recommendedName>
</protein>
<dbReference type="NCBIfam" id="TIGR00229">
    <property type="entry name" value="sensory_box"/>
    <property type="match status" value="6"/>
</dbReference>